<dbReference type="InterPro" id="IPR035929">
    <property type="entry name" value="CoaB-like_sf"/>
</dbReference>
<feature type="region of interest" description="Phosphopantothenoylcysteine decarboxylase" evidence="3">
    <location>
        <begin position="1"/>
        <end position="197"/>
    </location>
</feature>
<feature type="binding site" evidence="3">
    <location>
        <position position="330"/>
    </location>
    <ligand>
        <name>CTP</name>
        <dbReference type="ChEBI" id="CHEBI:37563"/>
    </ligand>
</feature>
<dbReference type="GO" id="GO:0004633">
    <property type="term" value="F:phosphopantothenoylcysteine decarboxylase activity"/>
    <property type="evidence" value="ECO:0007669"/>
    <property type="project" value="UniProtKB-UniRule"/>
</dbReference>
<keyword evidence="1 3" id="KW-0210">Decarboxylase</keyword>
<sequence>MLHHIKLIHASKSRKLVGKKIVLAISGSIAAVECVKLARELIRHGAEVHAVMTPNATKIIHPYAMEFATGNPVVTEITGFIEHVELAGEHENKADLILVCPATANTISKIANGIDDTPVTTVVTTAFSHTPIMIAPAMHSTMYDHPIIKENIEKLKKLGIEFIGPRFEEGKAKVASIDEIVYRVIKKLHPKPLKGKRVLVTAGATREYIDPIRFITNASSGKMGVAMAEEAELRGAEVTLIRTRSSVPSFVERQIEVDTVEEMMNAIESELSSKRYDVVVMAAAVSDFRVKEKSKVKIKSDRILTLELEPTPKIISRIKELQPEVFLVGFKAETGLNEEELISEARKQISRAGSDLVVANTLKAFGSDENEVILVGRDIHKRLPRMSKRELAERLWDEIEKLLSTRIEKKKAQ</sequence>
<keyword evidence="7" id="KW-1185">Reference proteome</keyword>
<dbReference type="AlphaFoldDB" id="A0A2Z2M7K5"/>
<organism evidence="6 7">
    <name type="scientific">Thermococcus gorgonarius</name>
    <dbReference type="NCBI Taxonomy" id="71997"/>
    <lineage>
        <taxon>Archaea</taxon>
        <taxon>Methanobacteriati</taxon>
        <taxon>Methanobacteriota</taxon>
        <taxon>Thermococci</taxon>
        <taxon>Thermococcales</taxon>
        <taxon>Thermococcaceae</taxon>
        <taxon>Thermococcus</taxon>
    </lineage>
</organism>
<dbReference type="EC" id="4.1.1.36" evidence="3"/>
<comment type="catalytic activity">
    <reaction evidence="3">
        <text>(R)-4'-phosphopantothenate + L-cysteine + CTP = N-[(R)-4-phosphopantothenoyl]-L-cysteine + CMP + diphosphate + H(+)</text>
        <dbReference type="Rhea" id="RHEA:19397"/>
        <dbReference type="ChEBI" id="CHEBI:10986"/>
        <dbReference type="ChEBI" id="CHEBI:15378"/>
        <dbReference type="ChEBI" id="CHEBI:33019"/>
        <dbReference type="ChEBI" id="CHEBI:35235"/>
        <dbReference type="ChEBI" id="CHEBI:37563"/>
        <dbReference type="ChEBI" id="CHEBI:59458"/>
        <dbReference type="ChEBI" id="CHEBI:60377"/>
        <dbReference type="EC" id="6.3.2.5"/>
    </reaction>
</comment>
<dbReference type="PANTHER" id="PTHR14359">
    <property type="entry name" value="HOMO-OLIGOMERIC FLAVIN CONTAINING CYS DECARBOXYLASE FAMILY"/>
    <property type="match status" value="1"/>
</dbReference>
<keyword evidence="3" id="KW-0285">Flavoprotein</keyword>
<dbReference type="Gene3D" id="3.40.50.1950">
    <property type="entry name" value="Flavin prenyltransferase-like"/>
    <property type="match status" value="1"/>
</dbReference>
<dbReference type="GO" id="GO:0015941">
    <property type="term" value="P:pantothenate catabolic process"/>
    <property type="evidence" value="ECO:0007669"/>
    <property type="project" value="InterPro"/>
</dbReference>
<evidence type="ECO:0000256" key="3">
    <source>
        <dbReference type="HAMAP-Rule" id="MF_02225"/>
    </source>
</evidence>
<dbReference type="RefSeq" id="WP_088884714.1">
    <property type="nucleotide sequence ID" value="NZ_CP014855.1"/>
</dbReference>
<comment type="cofactor">
    <cofactor evidence="3">
        <name>Mg(2+)</name>
        <dbReference type="ChEBI" id="CHEBI:18420"/>
    </cofactor>
</comment>
<dbReference type="GO" id="GO:0004632">
    <property type="term" value="F:phosphopantothenate--cysteine ligase activity"/>
    <property type="evidence" value="ECO:0007669"/>
    <property type="project" value="UniProtKB-UniRule"/>
</dbReference>
<comment type="caution">
    <text evidence="3">Lacks conserved residue(s) required for the propagation of feature annotation.</text>
</comment>
<feature type="domain" description="Flavoprotein" evidence="4">
    <location>
        <begin position="19"/>
        <end position="187"/>
    </location>
</feature>
<dbReference type="GO" id="GO:0046872">
    <property type="term" value="F:metal ion binding"/>
    <property type="evidence" value="ECO:0007669"/>
    <property type="project" value="UniProtKB-KW"/>
</dbReference>
<dbReference type="Proteomes" id="UP000250134">
    <property type="component" value="Chromosome"/>
</dbReference>
<evidence type="ECO:0000259" key="4">
    <source>
        <dbReference type="Pfam" id="PF02441"/>
    </source>
</evidence>
<comment type="function">
    <text evidence="3">Catalyzes two sequential steps in the biosynthesis of coenzyme A. In the first step cysteine is conjugated to 4'-phosphopantothenate to form 4-phosphopantothenoylcysteine. In the second step the latter compound is decarboxylated to form 4'-phosphopantotheine.</text>
</comment>
<keyword evidence="3" id="KW-0511">Multifunctional enzyme</keyword>
<feature type="binding site" evidence="3">
    <location>
        <position position="287"/>
    </location>
    <ligand>
        <name>CTP</name>
        <dbReference type="ChEBI" id="CHEBI:37563"/>
    </ligand>
</feature>
<evidence type="ECO:0000256" key="1">
    <source>
        <dbReference type="ARBA" id="ARBA00022793"/>
    </source>
</evidence>
<dbReference type="NCBIfam" id="TIGR00521">
    <property type="entry name" value="coaBC_dfp"/>
    <property type="match status" value="1"/>
</dbReference>
<evidence type="ECO:0000313" key="7">
    <source>
        <dbReference type="Proteomes" id="UP000250134"/>
    </source>
</evidence>
<keyword evidence="3" id="KW-0460">Magnesium</keyword>
<dbReference type="InterPro" id="IPR036551">
    <property type="entry name" value="Flavin_trans-like"/>
</dbReference>
<comment type="similarity">
    <text evidence="3">In the N-terminal section; belongs to the HFCD (homo-oligomeric flavin containing Cys decarboxylase) superfamily.</text>
</comment>
<dbReference type="GO" id="GO:0015937">
    <property type="term" value="P:coenzyme A biosynthetic process"/>
    <property type="evidence" value="ECO:0007669"/>
    <property type="project" value="UniProtKB-UniRule"/>
</dbReference>
<comment type="pathway">
    <text evidence="3">Cofactor biosynthesis; coenzyme A biosynthesis.</text>
</comment>
<dbReference type="EC" id="6.3.2.5" evidence="3"/>
<dbReference type="EMBL" id="CP014855">
    <property type="protein sequence ID" value="ASJ00375.1"/>
    <property type="molecule type" value="Genomic_DNA"/>
</dbReference>
<dbReference type="HAMAP" id="MF_02225">
    <property type="entry name" value="CoaBC"/>
    <property type="match status" value="1"/>
</dbReference>
<comment type="similarity">
    <text evidence="3">In the C-terminal section; belongs to the PPC synthetase family.</text>
</comment>
<dbReference type="UniPathway" id="UPA00241"/>
<protein>
    <recommendedName>
        <fullName evidence="3">Coenzyme A biosynthesis bifunctional protein CoaBC</fullName>
    </recommendedName>
    <alternativeName>
        <fullName evidence="3">DNA/pantothenate metabolism flavoprotein</fullName>
    </alternativeName>
    <alternativeName>
        <fullName evidence="3">Phosphopantothenoylcysteine synthetase/decarboxylase</fullName>
        <shortName evidence="3">PPCS-PPCDC</shortName>
    </alternativeName>
    <domain>
        <recommendedName>
            <fullName evidence="3">Phosphopantothenoylcysteine decarboxylase</fullName>
            <shortName evidence="3">PPC decarboxylase</shortName>
            <shortName evidence="3">PPC-DC</shortName>
            <ecNumber evidence="3">4.1.1.36</ecNumber>
        </recommendedName>
        <alternativeName>
            <fullName evidence="3">CoaC</fullName>
        </alternativeName>
    </domain>
    <domain>
        <recommendedName>
            <fullName evidence="3">Phosphopantothenate--cysteine ligase</fullName>
            <ecNumber evidence="3">6.3.2.5</ecNumber>
        </recommendedName>
        <alternativeName>
            <fullName evidence="3">CoaB</fullName>
        </alternativeName>
        <alternativeName>
            <fullName evidence="3">Phosphopantothenoylcysteine synthetase</fullName>
            <shortName evidence="3">PPC synthetase</shortName>
            <shortName evidence="3">PPC-S</shortName>
        </alternativeName>
    </domain>
</protein>
<keyword evidence="2 3" id="KW-0456">Lyase</keyword>
<evidence type="ECO:0000313" key="6">
    <source>
        <dbReference type="EMBL" id="ASJ00375.1"/>
    </source>
</evidence>
<dbReference type="InterPro" id="IPR003382">
    <property type="entry name" value="Flavoprotein"/>
</dbReference>
<keyword evidence="3" id="KW-0436">Ligase</keyword>
<dbReference type="Gene3D" id="3.40.50.10300">
    <property type="entry name" value="CoaB-like"/>
    <property type="match status" value="1"/>
</dbReference>
<comment type="cofactor">
    <cofactor evidence="3">
        <name>FMN</name>
        <dbReference type="ChEBI" id="CHEBI:58210"/>
    </cofactor>
    <text evidence="3">Binds 1 FMN per subunit.</text>
</comment>
<feature type="domain" description="DNA/pantothenate metabolism flavoprotein C-terminal" evidence="5">
    <location>
        <begin position="193"/>
        <end position="401"/>
    </location>
</feature>
<keyword evidence="3" id="KW-0288">FMN</keyword>
<comment type="catalytic activity">
    <reaction evidence="3">
        <text>N-[(R)-4-phosphopantothenoyl]-L-cysteine + H(+) = (R)-4'-phosphopantetheine + CO2</text>
        <dbReference type="Rhea" id="RHEA:16793"/>
        <dbReference type="ChEBI" id="CHEBI:15378"/>
        <dbReference type="ChEBI" id="CHEBI:16526"/>
        <dbReference type="ChEBI" id="CHEBI:59458"/>
        <dbReference type="ChEBI" id="CHEBI:61723"/>
        <dbReference type="EC" id="4.1.1.36"/>
    </reaction>
</comment>
<dbReference type="KEGG" id="tgg:A3K92_02195"/>
<dbReference type="GO" id="GO:0010181">
    <property type="term" value="F:FMN binding"/>
    <property type="evidence" value="ECO:0007669"/>
    <property type="project" value="UniProtKB-UniRule"/>
</dbReference>
<dbReference type="SUPFAM" id="SSF52507">
    <property type="entry name" value="Homo-oligomeric flavin-containing Cys decarboxylases, HFCD"/>
    <property type="match status" value="1"/>
</dbReference>
<dbReference type="GeneID" id="33331321"/>
<feature type="region of interest" description="Phosphopantothenate--cysteine ligase" evidence="3">
    <location>
        <begin position="198"/>
        <end position="413"/>
    </location>
</feature>
<gene>
    <name evidence="3" type="primary">coaBC</name>
    <name evidence="6" type="ORF">A3K92_02195</name>
</gene>
<dbReference type="OrthoDB" id="10536at2157"/>
<dbReference type="InterPro" id="IPR005252">
    <property type="entry name" value="CoaBC"/>
</dbReference>
<evidence type="ECO:0000256" key="2">
    <source>
        <dbReference type="ARBA" id="ARBA00023239"/>
    </source>
</evidence>
<feature type="binding site" evidence="3">
    <location>
        <position position="297"/>
    </location>
    <ligand>
        <name>CTP</name>
        <dbReference type="ChEBI" id="CHEBI:37563"/>
    </ligand>
</feature>
<reference evidence="6 7" key="1">
    <citation type="submission" date="2016-03" db="EMBL/GenBank/DDBJ databases">
        <title>Complete genome sequence of Thermococcus gorgonarius.</title>
        <authorList>
            <person name="Oger P.M."/>
        </authorList>
    </citation>
    <scope>NUCLEOTIDE SEQUENCE [LARGE SCALE GENOMIC DNA]</scope>
    <source>
        <strain evidence="6 7">W-12</strain>
    </source>
</reference>
<dbReference type="PANTHER" id="PTHR14359:SF6">
    <property type="entry name" value="PHOSPHOPANTOTHENOYLCYSTEINE DECARBOXYLASE"/>
    <property type="match status" value="1"/>
</dbReference>
<dbReference type="Pfam" id="PF04127">
    <property type="entry name" value="DFP"/>
    <property type="match status" value="1"/>
</dbReference>
<proteinExistence type="inferred from homology"/>
<accession>A0A2Z2M7K5</accession>
<dbReference type="SUPFAM" id="SSF102645">
    <property type="entry name" value="CoaB-like"/>
    <property type="match status" value="1"/>
</dbReference>
<evidence type="ECO:0000259" key="5">
    <source>
        <dbReference type="Pfam" id="PF04127"/>
    </source>
</evidence>
<dbReference type="GO" id="GO:0071513">
    <property type="term" value="C:phosphopantothenoylcysteine decarboxylase complex"/>
    <property type="evidence" value="ECO:0007669"/>
    <property type="project" value="TreeGrafter"/>
</dbReference>
<dbReference type="Pfam" id="PF02441">
    <property type="entry name" value="Flavoprotein"/>
    <property type="match status" value="1"/>
</dbReference>
<keyword evidence="3" id="KW-0479">Metal-binding</keyword>
<dbReference type="InterPro" id="IPR007085">
    <property type="entry name" value="DNA/pantothenate-metab_flavo_C"/>
</dbReference>
<name>A0A2Z2M7K5_THEGO</name>